<evidence type="ECO:0000313" key="1">
    <source>
        <dbReference type="EMBL" id="KAJ4312980.1"/>
    </source>
</evidence>
<protein>
    <submittedName>
        <fullName evidence="1">Uncharacterized protein</fullName>
    </submittedName>
</protein>
<accession>A0A9W9BHS2</accession>
<organism evidence="1 2">
    <name type="scientific">Fusarium piperis</name>
    <dbReference type="NCBI Taxonomy" id="1435070"/>
    <lineage>
        <taxon>Eukaryota</taxon>
        <taxon>Fungi</taxon>
        <taxon>Dikarya</taxon>
        <taxon>Ascomycota</taxon>
        <taxon>Pezizomycotina</taxon>
        <taxon>Sordariomycetes</taxon>
        <taxon>Hypocreomycetidae</taxon>
        <taxon>Hypocreales</taxon>
        <taxon>Nectriaceae</taxon>
        <taxon>Fusarium</taxon>
        <taxon>Fusarium solani species complex</taxon>
    </lineage>
</organism>
<dbReference type="Proteomes" id="UP001140502">
    <property type="component" value="Unassembled WGS sequence"/>
</dbReference>
<dbReference type="EMBL" id="JAPEUR010000272">
    <property type="protein sequence ID" value="KAJ4312980.1"/>
    <property type="molecule type" value="Genomic_DNA"/>
</dbReference>
<gene>
    <name evidence="1" type="ORF">N0V84_009648</name>
</gene>
<evidence type="ECO:0000313" key="2">
    <source>
        <dbReference type="Proteomes" id="UP001140502"/>
    </source>
</evidence>
<reference evidence="1" key="1">
    <citation type="submission" date="2022-10" db="EMBL/GenBank/DDBJ databases">
        <title>Tapping the CABI collections for fungal endophytes: first genome assemblies for Collariella, Neodidymelliopsis, Ascochyta clinopodiicola, Didymella pomorum, Didymosphaeria variabile, Neocosmospora piperis and Neocucurbitaria cava.</title>
        <authorList>
            <person name="Hill R."/>
        </authorList>
    </citation>
    <scope>NUCLEOTIDE SEQUENCE</scope>
    <source>
        <strain evidence="1">IMI 366586</strain>
    </source>
</reference>
<name>A0A9W9BHS2_9HYPO</name>
<dbReference type="OrthoDB" id="5093554at2759"/>
<proteinExistence type="predicted"/>
<sequence length="69" mass="7781">MDYEVSMARQYSEECRANLRDATGTQLRSKKIKFLLISIMTQGYDLAMDLVLRANKGGTLCHGGQQIKL</sequence>
<keyword evidence="2" id="KW-1185">Reference proteome</keyword>
<comment type="caution">
    <text evidence="1">The sequence shown here is derived from an EMBL/GenBank/DDBJ whole genome shotgun (WGS) entry which is preliminary data.</text>
</comment>
<dbReference type="AlphaFoldDB" id="A0A9W9BHS2"/>